<sequence>MTLHLFALGLSALAVPLFYGQHPIRKISPKVQRLLALACIVASAILWGMNVGWEWGIPFLCCALMISGFCWVLVSRRWQNFSAAYQWLSLALAALGSAAWLGGV</sequence>
<proteinExistence type="predicted"/>
<keyword evidence="1" id="KW-0472">Membrane</keyword>
<keyword evidence="1" id="KW-1133">Transmembrane helix</keyword>
<keyword evidence="1" id="KW-0812">Transmembrane</keyword>
<dbReference type="EMBL" id="JACHHT010000001">
    <property type="protein sequence ID" value="MBB6520581.1"/>
    <property type="molecule type" value="Genomic_DNA"/>
</dbReference>
<evidence type="ECO:0000313" key="3">
    <source>
        <dbReference type="Proteomes" id="UP000528457"/>
    </source>
</evidence>
<comment type="caution">
    <text evidence="2">The sequence shown here is derived from an EMBL/GenBank/DDBJ whole genome shotgun (WGS) entry which is preliminary data.</text>
</comment>
<name>A0A7X0JSN3_9GAMM</name>
<feature type="transmembrane region" description="Helical" evidence="1">
    <location>
        <begin position="55"/>
        <end position="74"/>
    </location>
</feature>
<gene>
    <name evidence="2" type="ORF">HNR48_000859</name>
</gene>
<dbReference type="InParanoid" id="A0A7X0JSN3"/>
<dbReference type="RefSeq" id="WP_166850829.1">
    <property type="nucleotide sequence ID" value="NZ_JAAONY010000001.1"/>
</dbReference>
<feature type="transmembrane region" description="Helical" evidence="1">
    <location>
        <begin position="6"/>
        <end position="24"/>
    </location>
</feature>
<accession>A0A7X0JSN3</accession>
<feature type="transmembrane region" description="Helical" evidence="1">
    <location>
        <begin position="31"/>
        <end position="49"/>
    </location>
</feature>
<evidence type="ECO:0000313" key="2">
    <source>
        <dbReference type="EMBL" id="MBB6520581.1"/>
    </source>
</evidence>
<feature type="transmembrane region" description="Helical" evidence="1">
    <location>
        <begin position="81"/>
        <end position="101"/>
    </location>
</feature>
<organism evidence="2 3">
    <name type="scientific">Pseudoteredinibacter isoporae</name>
    <dbReference type="NCBI Taxonomy" id="570281"/>
    <lineage>
        <taxon>Bacteria</taxon>
        <taxon>Pseudomonadati</taxon>
        <taxon>Pseudomonadota</taxon>
        <taxon>Gammaproteobacteria</taxon>
        <taxon>Cellvibrionales</taxon>
        <taxon>Cellvibrionaceae</taxon>
        <taxon>Pseudoteredinibacter</taxon>
    </lineage>
</organism>
<reference evidence="2 3" key="1">
    <citation type="submission" date="2020-08" db="EMBL/GenBank/DDBJ databases">
        <title>Genomic Encyclopedia of Type Strains, Phase IV (KMG-IV): sequencing the most valuable type-strain genomes for metagenomic binning, comparative biology and taxonomic classification.</title>
        <authorList>
            <person name="Goeker M."/>
        </authorList>
    </citation>
    <scope>NUCLEOTIDE SEQUENCE [LARGE SCALE GENOMIC DNA]</scope>
    <source>
        <strain evidence="2 3">DSM 22368</strain>
    </source>
</reference>
<evidence type="ECO:0000256" key="1">
    <source>
        <dbReference type="SAM" id="Phobius"/>
    </source>
</evidence>
<protein>
    <submittedName>
        <fullName evidence="2">Putative Mn2+ efflux pump MntP</fullName>
    </submittedName>
</protein>
<dbReference type="AlphaFoldDB" id="A0A7X0JSN3"/>
<dbReference type="Proteomes" id="UP000528457">
    <property type="component" value="Unassembled WGS sequence"/>
</dbReference>
<keyword evidence="3" id="KW-1185">Reference proteome</keyword>